<protein>
    <submittedName>
        <fullName evidence="2">Uncharacterized protein</fullName>
    </submittedName>
</protein>
<accession>A0ABR0BJR1</accession>
<comment type="caution">
    <text evidence="2">The sequence shown here is derived from an EMBL/GenBank/DDBJ whole genome shotgun (WGS) entry which is preliminary data.</text>
</comment>
<feature type="region of interest" description="Disordered" evidence="1">
    <location>
        <begin position="279"/>
        <end position="300"/>
    </location>
</feature>
<dbReference type="Proteomes" id="UP001287286">
    <property type="component" value="Unassembled WGS sequence"/>
</dbReference>
<evidence type="ECO:0000313" key="3">
    <source>
        <dbReference type="Proteomes" id="UP001287286"/>
    </source>
</evidence>
<dbReference type="EMBL" id="JAWRVI010000070">
    <property type="protein sequence ID" value="KAK4081910.1"/>
    <property type="molecule type" value="Genomic_DNA"/>
</dbReference>
<name>A0ABR0BJR1_PURLI</name>
<feature type="region of interest" description="Disordered" evidence="1">
    <location>
        <begin position="24"/>
        <end position="47"/>
    </location>
</feature>
<reference evidence="2 3" key="1">
    <citation type="journal article" date="2024" name="Microbiol. Resour. Announc.">
        <title>Genome annotations for the ascomycete fungi Trichoderma harzianum, Trichoderma aggressivum, and Purpureocillium lilacinum.</title>
        <authorList>
            <person name="Beijen E.P.W."/>
            <person name="Ohm R.A."/>
        </authorList>
    </citation>
    <scope>NUCLEOTIDE SEQUENCE [LARGE SCALE GENOMIC DNA]</scope>
    <source>
        <strain evidence="2 3">CBS 150709</strain>
    </source>
</reference>
<keyword evidence="3" id="KW-1185">Reference proteome</keyword>
<sequence length="525" mass="57472">MEAPIVSLIVAEGGTAVTDPGCVVLPSPRQNLPPPNTSDHSPAPLRPPAVESALHRHCPPVPWPPPDNGTIPFLLLIPQLLHVQFTASSCRQSNGSMLAANALSARKASHPRHGLSIARFIRYYQQKTLHTVRPLTLASPMFSIASPAIRFTFLPFRSCRQPCASLSLAPCLSPVFVSCSGARSVASRSSAHTSRGPDLPLRSGLAVPVIRRHLLLSSPGSCFLFAHSGTLGVMRLPHPSPPLPGAVTFTHLLTSLPARPVSTMAASFSKRLLGSYQHLPSGSSLGRPPPPALSVSKKPSSSTETVLVNSPLFRYRFRCERRPPYSSRHPSLASNPSHSFVTVLHLPDTHPFAMYIAKSEEDGDERVRWVIRLLRPSSTSPRRAVQRYGVGVCCQTTRWSSPVVEAVLVDVDDKCEDNSRQWETTTTIREYGWVEPCPHEPRQDIRSRDRYRANVKGPVLTAAVRVGIARSIHSPIPVSAPNILPRFVWALFDPSNPYSRIIVVVPLPAIVLAFVIDIDQNRFDD</sequence>
<proteinExistence type="predicted"/>
<organism evidence="2 3">
    <name type="scientific">Purpureocillium lilacinum</name>
    <name type="common">Paecilomyces lilacinus</name>
    <dbReference type="NCBI Taxonomy" id="33203"/>
    <lineage>
        <taxon>Eukaryota</taxon>
        <taxon>Fungi</taxon>
        <taxon>Dikarya</taxon>
        <taxon>Ascomycota</taxon>
        <taxon>Pezizomycotina</taxon>
        <taxon>Sordariomycetes</taxon>
        <taxon>Hypocreomycetidae</taxon>
        <taxon>Hypocreales</taxon>
        <taxon>Ophiocordycipitaceae</taxon>
        <taxon>Purpureocillium</taxon>
    </lineage>
</organism>
<gene>
    <name evidence="2" type="ORF">Purlil1_11502</name>
</gene>
<evidence type="ECO:0000256" key="1">
    <source>
        <dbReference type="SAM" id="MobiDB-lite"/>
    </source>
</evidence>
<evidence type="ECO:0000313" key="2">
    <source>
        <dbReference type="EMBL" id="KAK4081910.1"/>
    </source>
</evidence>